<sequence>MNVAIRVLFIAALLAGFGSPVRADEKGELAALVDALRNEIAACWMPPDMTGAKPISVVVKVRLKRDGSLAAKPVAENPPKAKEAKLLAASAVRAVERCAPFHSMAGTRLPYERWRELKLNFAPVF</sequence>
<dbReference type="Gene3D" id="3.30.1150.10">
    <property type="match status" value="1"/>
</dbReference>
<protein>
    <recommendedName>
        <fullName evidence="4">Cell envelope integrity protein TolA</fullName>
    </recommendedName>
</protein>
<gene>
    <name evidence="2" type="ORF">QV13_26415</name>
</gene>
<evidence type="ECO:0008006" key="4">
    <source>
        <dbReference type="Google" id="ProtNLM"/>
    </source>
</evidence>
<accession>A0A1C2DE75</accession>
<keyword evidence="1" id="KW-0732">Signal</keyword>
<dbReference type="SUPFAM" id="SSF74653">
    <property type="entry name" value="TolA/TonB C-terminal domain"/>
    <property type="match status" value="1"/>
</dbReference>
<dbReference type="RefSeq" id="WP_024923309.1">
    <property type="nucleotide sequence ID" value="NZ_MDEO01000036.1"/>
</dbReference>
<comment type="caution">
    <text evidence="2">The sequence shown here is derived from an EMBL/GenBank/DDBJ whole genome shotgun (WGS) entry which is preliminary data.</text>
</comment>
<name>A0A1C2DE75_9HYPH</name>
<dbReference type="STRING" id="1566387.QV13_26415"/>
<dbReference type="EMBL" id="MDEO01000036">
    <property type="protein sequence ID" value="OCX13072.1"/>
    <property type="molecule type" value="Genomic_DNA"/>
</dbReference>
<feature type="signal peptide" evidence="1">
    <location>
        <begin position="1"/>
        <end position="23"/>
    </location>
</feature>
<evidence type="ECO:0000313" key="2">
    <source>
        <dbReference type="EMBL" id="OCX13072.1"/>
    </source>
</evidence>
<reference evidence="2 3" key="1">
    <citation type="submission" date="2016-08" db="EMBL/GenBank/DDBJ databases">
        <title>Whole genome sequence of Mesorhizobium sp. strain UASWS1009 isolated from industrial sewage.</title>
        <authorList>
            <person name="Crovadore J."/>
            <person name="Calmin G."/>
            <person name="Chablais R."/>
            <person name="Cochard B."/>
            <person name="Lefort F."/>
        </authorList>
    </citation>
    <scope>NUCLEOTIDE SEQUENCE [LARGE SCALE GENOMIC DNA]</scope>
    <source>
        <strain evidence="2 3">UASWS1009</strain>
    </source>
</reference>
<evidence type="ECO:0000313" key="3">
    <source>
        <dbReference type="Proteomes" id="UP000094412"/>
    </source>
</evidence>
<proteinExistence type="predicted"/>
<dbReference type="AlphaFoldDB" id="A0A1C2DE75"/>
<feature type="chain" id="PRO_5008659234" description="Cell envelope integrity protein TolA" evidence="1">
    <location>
        <begin position="24"/>
        <end position="125"/>
    </location>
</feature>
<evidence type="ECO:0000256" key="1">
    <source>
        <dbReference type="SAM" id="SignalP"/>
    </source>
</evidence>
<dbReference type="Proteomes" id="UP000094412">
    <property type="component" value="Unassembled WGS sequence"/>
</dbReference>
<dbReference type="OrthoDB" id="7161229at2"/>
<keyword evidence="3" id="KW-1185">Reference proteome</keyword>
<organism evidence="2 3">
    <name type="scientific">Mesorhizobium hungaricum</name>
    <dbReference type="NCBI Taxonomy" id="1566387"/>
    <lineage>
        <taxon>Bacteria</taxon>
        <taxon>Pseudomonadati</taxon>
        <taxon>Pseudomonadota</taxon>
        <taxon>Alphaproteobacteria</taxon>
        <taxon>Hyphomicrobiales</taxon>
        <taxon>Phyllobacteriaceae</taxon>
        <taxon>Mesorhizobium</taxon>
    </lineage>
</organism>